<reference evidence="6 7" key="1">
    <citation type="submission" date="2020-01" db="EMBL/GenBank/DDBJ databases">
        <authorList>
            <person name="Deng T."/>
        </authorList>
    </citation>
    <scope>NUCLEOTIDE SEQUENCE [LARGE SCALE GENOMIC DNA]</scope>
    <source>
        <strain evidence="6 7">5221</strain>
    </source>
</reference>
<dbReference type="GO" id="GO:0005960">
    <property type="term" value="C:glycine cleavage complex"/>
    <property type="evidence" value="ECO:0007669"/>
    <property type="project" value="InterPro"/>
</dbReference>
<keyword evidence="7" id="KW-1185">Reference proteome</keyword>
<comment type="caution">
    <text evidence="6">The sequence shown here is derived from an EMBL/GenBank/DDBJ whole genome shotgun (WGS) entry which is preliminary data.</text>
</comment>
<dbReference type="CDD" id="cd06848">
    <property type="entry name" value="GCS_H"/>
    <property type="match status" value="1"/>
</dbReference>
<dbReference type="SUPFAM" id="SSF51230">
    <property type="entry name" value="Single hybrid motif"/>
    <property type="match status" value="1"/>
</dbReference>
<comment type="similarity">
    <text evidence="1 3">Belongs to the GcvH family.</text>
</comment>
<dbReference type="InterPro" id="IPR002930">
    <property type="entry name" value="GCV_H"/>
</dbReference>
<evidence type="ECO:0000256" key="1">
    <source>
        <dbReference type="ARBA" id="ARBA00009249"/>
    </source>
</evidence>
<name>A0A6N9H8N3_9MICO</name>
<comment type="cofactor">
    <cofactor evidence="3">
        <name>(R)-lipoate</name>
        <dbReference type="ChEBI" id="CHEBI:83088"/>
    </cofactor>
    <text evidence="3">Binds 1 lipoyl cofactor covalently.</text>
</comment>
<dbReference type="InterPro" id="IPR017453">
    <property type="entry name" value="GCV_H_sub"/>
</dbReference>
<dbReference type="GO" id="GO:0009249">
    <property type="term" value="P:protein lipoylation"/>
    <property type="evidence" value="ECO:0007669"/>
    <property type="project" value="TreeGrafter"/>
</dbReference>
<dbReference type="Pfam" id="PF01597">
    <property type="entry name" value="GCV_H"/>
    <property type="match status" value="1"/>
</dbReference>
<dbReference type="EMBL" id="WWEQ01000049">
    <property type="protein sequence ID" value="MYM20373.1"/>
    <property type="molecule type" value="Genomic_DNA"/>
</dbReference>
<dbReference type="RefSeq" id="WP_160953791.1">
    <property type="nucleotide sequence ID" value="NZ_WWEQ01000049.1"/>
</dbReference>
<dbReference type="InterPro" id="IPR000089">
    <property type="entry name" value="Biotin_lipoyl"/>
</dbReference>
<evidence type="ECO:0000256" key="2">
    <source>
        <dbReference type="ARBA" id="ARBA00022823"/>
    </source>
</evidence>
<comment type="subunit">
    <text evidence="3">The glycine cleavage system is composed of four proteins: P, T, L and H.</text>
</comment>
<organism evidence="6 7">
    <name type="scientific">Brevibacterium rongguiense</name>
    <dbReference type="NCBI Taxonomy" id="2695267"/>
    <lineage>
        <taxon>Bacteria</taxon>
        <taxon>Bacillati</taxon>
        <taxon>Actinomycetota</taxon>
        <taxon>Actinomycetes</taxon>
        <taxon>Micrococcales</taxon>
        <taxon>Brevibacteriaceae</taxon>
        <taxon>Brevibacterium</taxon>
    </lineage>
</organism>
<proteinExistence type="inferred from homology"/>
<dbReference type="GO" id="GO:0005829">
    <property type="term" value="C:cytosol"/>
    <property type="evidence" value="ECO:0007669"/>
    <property type="project" value="TreeGrafter"/>
</dbReference>
<evidence type="ECO:0000256" key="3">
    <source>
        <dbReference type="HAMAP-Rule" id="MF_00272"/>
    </source>
</evidence>
<protein>
    <recommendedName>
        <fullName evidence="3">Glycine cleavage system H protein</fullName>
    </recommendedName>
</protein>
<dbReference type="AlphaFoldDB" id="A0A6N9H8N3"/>
<feature type="modified residue" description="N6-lipoyllysine" evidence="3 4">
    <location>
        <position position="68"/>
    </location>
</feature>
<accession>A0A6N9H8N3</accession>
<dbReference type="Gene3D" id="2.40.50.100">
    <property type="match status" value="1"/>
</dbReference>
<dbReference type="PANTHER" id="PTHR11715">
    <property type="entry name" value="GLYCINE CLEAVAGE SYSTEM H PROTEIN"/>
    <property type="match status" value="1"/>
</dbReference>
<dbReference type="InterPro" id="IPR011053">
    <property type="entry name" value="Single_hybrid_motif"/>
</dbReference>
<gene>
    <name evidence="3 6" type="primary">gcvH</name>
    <name evidence="6" type="ORF">GSY69_10450</name>
</gene>
<dbReference type="PANTHER" id="PTHR11715:SF3">
    <property type="entry name" value="GLYCINE CLEAVAGE SYSTEM H PROTEIN-RELATED"/>
    <property type="match status" value="1"/>
</dbReference>
<dbReference type="InterPro" id="IPR003016">
    <property type="entry name" value="2-oxoA_DH_lipoyl-BS"/>
</dbReference>
<dbReference type="PROSITE" id="PS00189">
    <property type="entry name" value="LIPOYL"/>
    <property type="match status" value="1"/>
</dbReference>
<sequence length="134" mass="13833">MATLDYPASLRYSSDHEWVASTGDADVVRVGITDFAQDSLGDVVYVDLPAVGDAVSAGDECGEVESTKSVSDIIAPISGEIVSINEDLDSAPETINTDPYGAGWLFTVRLAAQSGIDDLLDADAYSAEVGTGGA</sequence>
<evidence type="ECO:0000259" key="5">
    <source>
        <dbReference type="PROSITE" id="PS50968"/>
    </source>
</evidence>
<dbReference type="NCBIfam" id="NF002270">
    <property type="entry name" value="PRK01202.1"/>
    <property type="match status" value="1"/>
</dbReference>
<dbReference type="HAMAP" id="MF_00272">
    <property type="entry name" value="GcvH"/>
    <property type="match status" value="1"/>
</dbReference>
<dbReference type="GO" id="GO:0019464">
    <property type="term" value="P:glycine decarboxylation via glycine cleavage system"/>
    <property type="evidence" value="ECO:0007669"/>
    <property type="project" value="UniProtKB-UniRule"/>
</dbReference>
<dbReference type="InterPro" id="IPR033753">
    <property type="entry name" value="GCV_H/Fam206"/>
</dbReference>
<keyword evidence="2 3" id="KW-0450">Lipoyl</keyword>
<evidence type="ECO:0000256" key="4">
    <source>
        <dbReference type="PIRSR" id="PIRSR617453-50"/>
    </source>
</evidence>
<evidence type="ECO:0000313" key="6">
    <source>
        <dbReference type="EMBL" id="MYM20373.1"/>
    </source>
</evidence>
<dbReference type="Proteomes" id="UP000469215">
    <property type="component" value="Unassembled WGS sequence"/>
</dbReference>
<dbReference type="PROSITE" id="PS50968">
    <property type="entry name" value="BIOTINYL_LIPOYL"/>
    <property type="match status" value="1"/>
</dbReference>
<comment type="function">
    <text evidence="3">The glycine cleavage system catalyzes the degradation of glycine. The H protein shuttles the methylamine group of glycine from the P protein to the T protein.</text>
</comment>
<dbReference type="NCBIfam" id="TIGR00527">
    <property type="entry name" value="gcvH"/>
    <property type="match status" value="1"/>
</dbReference>
<evidence type="ECO:0000313" key="7">
    <source>
        <dbReference type="Proteomes" id="UP000469215"/>
    </source>
</evidence>
<feature type="domain" description="Lipoyl-binding" evidence="5">
    <location>
        <begin position="27"/>
        <end position="109"/>
    </location>
</feature>